<sequence length="117" mass="12308">MSPFHFKLTAGDDHLYEKITSSEAAGNAADGPGDVTYALIEMKSFGKQRRHRGPEGGAVYSEVNLGAAGSTPMSAVIDPEGKANKKRDKGKRSPAAADAAVYSEIRSVPALRDNAAM</sequence>
<evidence type="ECO:0000313" key="2">
    <source>
        <dbReference type="EMBL" id="MEQ2237392.1"/>
    </source>
</evidence>
<feature type="region of interest" description="Disordered" evidence="1">
    <location>
        <begin position="69"/>
        <end position="99"/>
    </location>
</feature>
<dbReference type="EMBL" id="JAHRIQ010048853">
    <property type="protein sequence ID" value="MEQ2237392.1"/>
    <property type="molecule type" value="Genomic_DNA"/>
</dbReference>
<reference evidence="2 3" key="1">
    <citation type="submission" date="2021-06" db="EMBL/GenBank/DDBJ databases">
        <authorList>
            <person name="Palmer J.M."/>
        </authorList>
    </citation>
    <scope>NUCLEOTIDE SEQUENCE [LARGE SCALE GENOMIC DNA]</scope>
    <source>
        <strain evidence="3">if_2019</strain>
        <tissue evidence="2">Muscle</tissue>
    </source>
</reference>
<comment type="caution">
    <text evidence="2">The sequence shown here is derived from an EMBL/GenBank/DDBJ whole genome shotgun (WGS) entry which is preliminary data.</text>
</comment>
<proteinExistence type="predicted"/>
<gene>
    <name evidence="2" type="ORF">ILYODFUR_022644</name>
</gene>
<accession>A0ABV0TWV5</accession>
<dbReference type="Proteomes" id="UP001482620">
    <property type="component" value="Unassembled WGS sequence"/>
</dbReference>
<organism evidence="2 3">
    <name type="scientific">Ilyodon furcidens</name>
    <name type="common">goldbreast splitfin</name>
    <dbReference type="NCBI Taxonomy" id="33524"/>
    <lineage>
        <taxon>Eukaryota</taxon>
        <taxon>Metazoa</taxon>
        <taxon>Chordata</taxon>
        <taxon>Craniata</taxon>
        <taxon>Vertebrata</taxon>
        <taxon>Euteleostomi</taxon>
        <taxon>Actinopterygii</taxon>
        <taxon>Neopterygii</taxon>
        <taxon>Teleostei</taxon>
        <taxon>Neoteleostei</taxon>
        <taxon>Acanthomorphata</taxon>
        <taxon>Ovalentaria</taxon>
        <taxon>Atherinomorphae</taxon>
        <taxon>Cyprinodontiformes</taxon>
        <taxon>Goodeidae</taxon>
        <taxon>Ilyodon</taxon>
    </lineage>
</organism>
<evidence type="ECO:0000256" key="1">
    <source>
        <dbReference type="SAM" id="MobiDB-lite"/>
    </source>
</evidence>
<keyword evidence="3" id="KW-1185">Reference proteome</keyword>
<name>A0ABV0TWV5_9TELE</name>
<evidence type="ECO:0000313" key="3">
    <source>
        <dbReference type="Proteomes" id="UP001482620"/>
    </source>
</evidence>
<protein>
    <submittedName>
        <fullName evidence="2">Uncharacterized protein</fullName>
    </submittedName>
</protein>